<evidence type="ECO:0000256" key="3">
    <source>
        <dbReference type="ARBA" id="ARBA00022704"/>
    </source>
</evidence>
<dbReference type="PANTHER" id="PTHR11413">
    <property type="entry name" value="CYSTATIN FAMILY MEMBER"/>
    <property type="match status" value="1"/>
</dbReference>
<dbReference type="PROSITE" id="PS00287">
    <property type="entry name" value="CYSTATIN"/>
    <property type="match status" value="1"/>
</dbReference>
<dbReference type="Pfam" id="PF16845">
    <property type="entry name" value="SQAPI"/>
    <property type="match status" value="1"/>
</dbReference>
<dbReference type="SUPFAM" id="SSF54403">
    <property type="entry name" value="Cystatin/monellin"/>
    <property type="match status" value="1"/>
</dbReference>
<dbReference type="Proteomes" id="UP001054889">
    <property type="component" value="Unassembled WGS sequence"/>
</dbReference>
<organism evidence="6 8">
    <name type="scientific">Eleusine coracana subsp. coracana</name>
    <dbReference type="NCBI Taxonomy" id="191504"/>
    <lineage>
        <taxon>Eukaryota</taxon>
        <taxon>Viridiplantae</taxon>
        <taxon>Streptophyta</taxon>
        <taxon>Embryophyta</taxon>
        <taxon>Tracheophyta</taxon>
        <taxon>Spermatophyta</taxon>
        <taxon>Magnoliopsida</taxon>
        <taxon>Liliopsida</taxon>
        <taxon>Poales</taxon>
        <taxon>Poaceae</taxon>
        <taxon>PACMAD clade</taxon>
        <taxon>Chloridoideae</taxon>
        <taxon>Cynodonteae</taxon>
        <taxon>Eleusininae</taxon>
        <taxon>Eleusine</taxon>
    </lineage>
</organism>
<comment type="similarity">
    <text evidence="1 4">Belongs to the cystatin family. Phytocystatin subfamily.</text>
</comment>
<evidence type="ECO:0000313" key="7">
    <source>
        <dbReference type="EMBL" id="GJM89356.1"/>
    </source>
</evidence>
<dbReference type="InterPro" id="IPR027214">
    <property type="entry name" value="Cystatin"/>
</dbReference>
<keyword evidence="3 4" id="KW-0789">Thiol protease inhibitor</keyword>
<reference evidence="6" key="1">
    <citation type="journal article" date="2018" name="DNA Res.">
        <title>Multiple hybrid de novo genome assembly of finger millet, an orphan allotetraploid crop.</title>
        <authorList>
            <person name="Hatakeyama M."/>
            <person name="Aluri S."/>
            <person name="Balachadran M.T."/>
            <person name="Sivarajan S.R."/>
            <person name="Patrignani A."/>
            <person name="Gruter S."/>
            <person name="Poveda L."/>
            <person name="Shimizu-Inatsugi R."/>
            <person name="Baeten J."/>
            <person name="Francoijs K.J."/>
            <person name="Nataraja K.N."/>
            <person name="Reddy Y.A.N."/>
            <person name="Phadnis S."/>
            <person name="Ravikumar R.L."/>
            <person name="Schlapbach R."/>
            <person name="Sreeman S.M."/>
            <person name="Shimizu K.K."/>
        </authorList>
    </citation>
    <scope>NUCLEOTIDE SEQUENCE</scope>
</reference>
<dbReference type="Gene3D" id="3.10.450.10">
    <property type="match status" value="1"/>
</dbReference>
<dbReference type="InterPro" id="IPR000010">
    <property type="entry name" value="Cystatin_dom"/>
</dbReference>
<dbReference type="EMBL" id="BQKI01000002">
    <property type="protein sequence ID" value="GJM88955.1"/>
    <property type="molecule type" value="Genomic_DNA"/>
</dbReference>
<evidence type="ECO:0000313" key="8">
    <source>
        <dbReference type="Proteomes" id="UP001054889"/>
    </source>
</evidence>
<dbReference type="InterPro" id="IPR046350">
    <property type="entry name" value="Cystatin_sf"/>
</dbReference>
<accession>A0AAV5BTF1</accession>
<keyword evidence="2 4" id="KW-0646">Protease inhibitor</keyword>
<dbReference type="CDD" id="cd00042">
    <property type="entry name" value="CY"/>
    <property type="match status" value="1"/>
</dbReference>
<dbReference type="GO" id="GO:0004869">
    <property type="term" value="F:cysteine-type endopeptidase inhibitor activity"/>
    <property type="evidence" value="ECO:0007669"/>
    <property type="project" value="UniProtKB-KW"/>
</dbReference>
<evidence type="ECO:0000256" key="1">
    <source>
        <dbReference type="ARBA" id="ARBA00007233"/>
    </source>
</evidence>
<feature type="domain" description="Cystatin" evidence="5">
    <location>
        <begin position="8"/>
        <end position="98"/>
    </location>
</feature>
<dbReference type="SMART" id="SM00043">
    <property type="entry name" value="CY"/>
    <property type="match status" value="1"/>
</dbReference>
<dbReference type="EMBL" id="BQKI01000002">
    <property type="protein sequence ID" value="GJM89356.1"/>
    <property type="molecule type" value="Genomic_DNA"/>
</dbReference>
<dbReference type="AlphaFoldDB" id="A0AAV5BTF1"/>
<reference evidence="6" key="2">
    <citation type="submission" date="2021-12" db="EMBL/GenBank/DDBJ databases">
        <title>Resequencing data analysis of finger millet.</title>
        <authorList>
            <person name="Hatakeyama M."/>
            <person name="Aluri S."/>
            <person name="Balachadran M.T."/>
            <person name="Sivarajan S.R."/>
            <person name="Poveda L."/>
            <person name="Shimizu-Inatsugi R."/>
            <person name="Schlapbach R."/>
            <person name="Sreeman S.M."/>
            <person name="Shimizu K.K."/>
        </authorList>
    </citation>
    <scope>NUCLEOTIDE SEQUENCE</scope>
</reference>
<evidence type="ECO:0000256" key="4">
    <source>
        <dbReference type="RuleBase" id="RU362130"/>
    </source>
</evidence>
<protein>
    <recommendedName>
        <fullName evidence="4">Cysteine proteinase inhibitor</fullName>
    </recommendedName>
</protein>
<dbReference type="PANTHER" id="PTHR11413:SF104">
    <property type="entry name" value="CYSTEINE PROTEINASE INHIBITOR 2"/>
    <property type="match status" value="1"/>
</dbReference>
<keyword evidence="8" id="KW-1185">Reference proteome</keyword>
<gene>
    <name evidence="6" type="primary">ga05089</name>
    <name evidence="7" type="synonym">ga05542</name>
    <name evidence="6" type="ORF">PR202_ga05089</name>
    <name evidence="7" type="ORF">PR202_ga05542</name>
</gene>
<proteinExistence type="inferred from homology"/>
<evidence type="ECO:0000259" key="5">
    <source>
        <dbReference type="SMART" id="SM00043"/>
    </source>
</evidence>
<dbReference type="InterPro" id="IPR018073">
    <property type="entry name" value="Prot_inh_cystat_CS"/>
</dbReference>
<evidence type="ECO:0000256" key="2">
    <source>
        <dbReference type="ARBA" id="ARBA00022690"/>
    </source>
</evidence>
<sequence>MAECPEPVVCGGIYYAPGRENDLEYIERAKFAVAEYNSKTNGKLEYERLVKVGTQVVSGVIYYFTIEVKDGSVKKLYEASVFEKPWENIKKLDSFMPVATDDTKTTANAK</sequence>
<comment type="caution">
    <text evidence="6">The sequence shown here is derived from an EMBL/GenBank/DDBJ whole genome shotgun (WGS) entry which is preliminary data.</text>
</comment>
<evidence type="ECO:0000313" key="6">
    <source>
        <dbReference type="EMBL" id="GJM88955.1"/>
    </source>
</evidence>
<name>A0AAV5BTF1_ELECO</name>